<dbReference type="GO" id="GO:0003677">
    <property type="term" value="F:DNA binding"/>
    <property type="evidence" value="ECO:0007669"/>
    <property type="project" value="UniProtKB-KW"/>
</dbReference>
<organism evidence="9 10">
    <name type="scientific">Hucho hucho</name>
    <name type="common">huchen</name>
    <dbReference type="NCBI Taxonomy" id="62062"/>
    <lineage>
        <taxon>Eukaryota</taxon>
        <taxon>Metazoa</taxon>
        <taxon>Chordata</taxon>
        <taxon>Craniata</taxon>
        <taxon>Vertebrata</taxon>
        <taxon>Euteleostomi</taxon>
        <taxon>Actinopterygii</taxon>
        <taxon>Neopterygii</taxon>
        <taxon>Teleostei</taxon>
        <taxon>Protacanthopterygii</taxon>
        <taxon>Salmoniformes</taxon>
        <taxon>Salmonidae</taxon>
        <taxon>Salmoninae</taxon>
        <taxon>Hucho</taxon>
    </lineage>
</organism>
<name>A0A4W5K5X8_9TELE</name>
<comment type="catalytic activity">
    <reaction evidence="7">
        <text>NAD(+) + (ADP-D-ribosyl)n-acceptor = nicotinamide + (ADP-D-ribosyl)n+1-acceptor + H(+).</text>
        <dbReference type="EC" id="2.4.2.30"/>
    </reaction>
</comment>
<evidence type="ECO:0000256" key="8">
    <source>
        <dbReference type="SAM" id="MobiDB-lite"/>
    </source>
</evidence>
<dbReference type="InterPro" id="IPR036930">
    <property type="entry name" value="WGR_dom_sf"/>
</dbReference>
<dbReference type="PANTHER" id="PTHR10459:SF112">
    <property type="entry name" value="POLY [ADP-RIBOSE] POLYMERASE 1"/>
    <property type="match status" value="1"/>
</dbReference>
<feature type="region of interest" description="Disordered" evidence="8">
    <location>
        <begin position="175"/>
        <end position="199"/>
    </location>
</feature>
<reference evidence="10" key="1">
    <citation type="submission" date="2018-06" db="EMBL/GenBank/DDBJ databases">
        <title>Genome assembly of Danube salmon.</title>
        <authorList>
            <person name="Macqueen D.J."/>
            <person name="Gundappa M.K."/>
        </authorList>
    </citation>
    <scope>NUCLEOTIDE SEQUENCE [LARGE SCALE GENOMIC DNA]</scope>
</reference>
<evidence type="ECO:0000256" key="3">
    <source>
        <dbReference type="ARBA" id="ARBA00022679"/>
    </source>
</evidence>
<keyword evidence="10" id="KW-1185">Reference proteome</keyword>
<dbReference type="GO" id="GO:0070212">
    <property type="term" value="P:protein poly-ADP-ribosylation"/>
    <property type="evidence" value="ECO:0007669"/>
    <property type="project" value="TreeGrafter"/>
</dbReference>
<feature type="compositionally biased region" description="Low complexity" evidence="8">
    <location>
        <begin position="181"/>
        <end position="191"/>
    </location>
</feature>
<dbReference type="SUPFAM" id="SSF142921">
    <property type="entry name" value="WGR domain-like"/>
    <property type="match status" value="1"/>
</dbReference>
<evidence type="ECO:0000313" key="9">
    <source>
        <dbReference type="Ensembl" id="ENSHHUP00000007394.1"/>
    </source>
</evidence>
<evidence type="ECO:0000256" key="4">
    <source>
        <dbReference type="ARBA" id="ARBA00022765"/>
    </source>
</evidence>
<dbReference type="PANTHER" id="PTHR10459">
    <property type="entry name" value="DNA LIGASE"/>
    <property type="match status" value="1"/>
</dbReference>
<dbReference type="GO" id="GO:1990404">
    <property type="term" value="F:NAD+-protein mono-ADP-ribosyltransferase activity"/>
    <property type="evidence" value="ECO:0007669"/>
    <property type="project" value="TreeGrafter"/>
</dbReference>
<keyword evidence="3" id="KW-0808">Transferase</keyword>
<evidence type="ECO:0000256" key="6">
    <source>
        <dbReference type="ARBA" id="ARBA00023125"/>
    </source>
</evidence>
<dbReference type="GO" id="GO:0003950">
    <property type="term" value="F:NAD+ poly-ADP-ribosyltransferase activity"/>
    <property type="evidence" value="ECO:0007669"/>
    <property type="project" value="UniProtKB-EC"/>
</dbReference>
<reference evidence="9" key="3">
    <citation type="submission" date="2025-09" db="UniProtKB">
        <authorList>
            <consortium name="Ensembl"/>
        </authorList>
    </citation>
    <scope>IDENTIFICATION</scope>
</reference>
<dbReference type="Proteomes" id="UP000314982">
    <property type="component" value="Unassembled WGS sequence"/>
</dbReference>
<keyword evidence="2" id="KW-0328">Glycosyltransferase</keyword>
<dbReference type="GO" id="GO:0005730">
    <property type="term" value="C:nucleolus"/>
    <property type="evidence" value="ECO:0007669"/>
    <property type="project" value="TreeGrafter"/>
</dbReference>
<dbReference type="STRING" id="62062.ENSHHUP00000007394"/>
<dbReference type="EC" id="2.4.2.30" evidence="1"/>
<dbReference type="Ensembl" id="ENSHHUT00000007614.1">
    <property type="protein sequence ID" value="ENSHHUP00000007394.1"/>
    <property type="gene ID" value="ENSHHUG00000004557.1"/>
</dbReference>
<keyword evidence="5" id="KW-0520">NAD</keyword>
<evidence type="ECO:0000256" key="1">
    <source>
        <dbReference type="ARBA" id="ARBA00012020"/>
    </source>
</evidence>
<keyword evidence="6" id="KW-0238">DNA-binding</keyword>
<sequence>MKLTVKGVAAVDPDSGLENSAHVLIQNDKIFSAMLGLVDIVRGTNSYYKLQLLEDDVQKRVPLSLFLSSLSLSSPFTTRLPLSLGYSLLSVYLSSSFSLCPFPFHLISPFSLSSASVSWLLSLFTFSLSPLCVGTGCSAPGAEWAPQLGAISWISSMRRILPWTTSLACMKRRQATPGVLPTSPSTPTNSTLWKSTTDR</sequence>
<reference evidence="9" key="2">
    <citation type="submission" date="2025-08" db="UniProtKB">
        <authorList>
            <consortium name="Ensembl"/>
        </authorList>
    </citation>
    <scope>IDENTIFICATION</scope>
</reference>
<proteinExistence type="predicted"/>
<evidence type="ECO:0000313" key="10">
    <source>
        <dbReference type="Proteomes" id="UP000314982"/>
    </source>
</evidence>
<accession>A0A4W5K5X8</accession>
<keyword evidence="4" id="KW-0013">ADP-ribosylation</keyword>
<dbReference type="InterPro" id="IPR050800">
    <property type="entry name" value="ARTD/PARP"/>
</dbReference>
<protein>
    <recommendedName>
        <fullName evidence="1">NAD(+) ADP-ribosyltransferase</fullName>
        <ecNumber evidence="1">2.4.2.30</ecNumber>
    </recommendedName>
</protein>
<evidence type="ECO:0000256" key="7">
    <source>
        <dbReference type="ARBA" id="ARBA00033987"/>
    </source>
</evidence>
<evidence type="ECO:0000256" key="2">
    <source>
        <dbReference type="ARBA" id="ARBA00022676"/>
    </source>
</evidence>
<evidence type="ECO:0000256" key="5">
    <source>
        <dbReference type="ARBA" id="ARBA00023027"/>
    </source>
</evidence>
<dbReference type="GO" id="GO:0006302">
    <property type="term" value="P:double-strand break repair"/>
    <property type="evidence" value="ECO:0007669"/>
    <property type="project" value="TreeGrafter"/>
</dbReference>
<dbReference type="AlphaFoldDB" id="A0A4W5K5X8"/>